<protein>
    <submittedName>
        <fullName evidence="1">Uncharacterized protein</fullName>
    </submittedName>
</protein>
<dbReference type="Proteomes" id="UP001467690">
    <property type="component" value="Unassembled WGS sequence"/>
</dbReference>
<dbReference type="EMBL" id="JBELOE010000265">
    <property type="protein sequence ID" value="MER2493359.1"/>
    <property type="molecule type" value="Genomic_DNA"/>
</dbReference>
<name>A0ABV1RKC1_9ALTE</name>
<evidence type="ECO:0000313" key="2">
    <source>
        <dbReference type="Proteomes" id="UP001467690"/>
    </source>
</evidence>
<proteinExistence type="predicted"/>
<feature type="non-terminal residue" evidence="1">
    <location>
        <position position="197"/>
    </location>
</feature>
<keyword evidence="2" id="KW-1185">Reference proteome</keyword>
<sequence length="197" mass="21016">MIKLTSVDLTQDSPIVSVNDAIDLSTLRAGWSLHVTGADLPLEIQSGSNQQITLVAPYTGVSISGREAAIVQTSAPLNAAIDNVNELGQWAKSVFNKQNELYSTEQETVDITDSNGVTRTYSTAQRVKNLSDQAQSLIGSLGLPTKAEFEARHEGKYAGSGFVEWGKHYAGSAAGYDVVNQGLGIYTGTPNTIRLGR</sequence>
<organism evidence="1 2">
    <name type="scientific">Catenovulum sediminis</name>
    <dbReference type="NCBI Taxonomy" id="1740262"/>
    <lineage>
        <taxon>Bacteria</taxon>
        <taxon>Pseudomonadati</taxon>
        <taxon>Pseudomonadota</taxon>
        <taxon>Gammaproteobacteria</taxon>
        <taxon>Alteromonadales</taxon>
        <taxon>Alteromonadaceae</taxon>
        <taxon>Catenovulum</taxon>
    </lineage>
</organism>
<evidence type="ECO:0000313" key="1">
    <source>
        <dbReference type="EMBL" id="MER2493359.1"/>
    </source>
</evidence>
<dbReference type="RefSeq" id="WP_350402565.1">
    <property type="nucleotide sequence ID" value="NZ_JBELOE010000265.1"/>
</dbReference>
<accession>A0ABV1RKC1</accession>
<reference evidence="1 2" key="1">
    <citation type="submission" date="2024-06" db="EMBL/GenBank/DDBJ databases">
        <authorList>
            <person name="Chen R.Y."/>
        </authorList>
    </citation>
    <scope>NUCLEOTIDE SEQUENCE [LARGE SCALE GENOMIC DNA]</scope>
    <source>
        <strain evidence="1 2">D2</strain>
    </source>
</reference>
<gene>
    <name evidence="1" type="ORF">ABS311_15895</name>
</gene>
<comment type="caution">
    <text evidence="1">The sequence shown here is derived from an EMBL/GenBank/DDBJ whole genome shotgun (WGS) entry which is preliminary data.</text>
</comment>